<dbReference type="KEGG" id="ote:Oter_2801"/>
<accession>B1ZW68</accession>
<evidence type="ECO:0000313" key="2">
    <source>
        <dbReference type="Proteomes" id="UP000007013"/>
    </source>
</evidence>
<dbReference type="AlphaFoldDB" id="B1ZW68"/>
<proteinExistence type="predicted"/>
<dbReference type="EMBL" id="CP001032">
    <property type="protein sequence ID" value="ACB76082.1"/>
    <property type="molecule type" value="Genomic_DNA"/>
</dbReference>
<keyword evidence="2" id="KW-1185">Reference proteome</keyword>
<dbReference type="RefSeq" id="WP_012375617.1">
    <property type="nucleotide sequence ID" value="NC_010571.1"/>
</dbReference>
<name>B1ZW68_OPITP</name>
<dbReference type="STRING" id="452637.Oter_2801"/>
<protein>
    <submittedName>
        <fullName evidence="1">Uncharacterized protein</fullName>
    </submittedName>
</protein>
<organism evidence="1 2">
    <name type="scientific">Opitutus terrae (strain DSM 11246 / JCM 15787 / PB90-1)</name>
    <dbReference type="NCBI Taxonomy" id="452637"/>
    <lineage>
        <taxon>Bacteria</taxon>
        <taxon>Pseudomonadati</taxon>
        <taxon>Verrucomicrobiota</taxon>
        <taxon>Opitutia</taxon>
        <taxon>Opitutales</taxon>
        <taxon>Opitutaceae</taxon>
        <taxon>Opitutus</taxon>
    </lineage>
</organism>
<evidence type="ECO:0000313" key="1">
    <source>
        <dbReference type="EMBL" id="ACB76082.1"/>
    </source>
</evidence>
<dbReference type="Proteomes" id="UP000007013">
    <property type="component" value="Chromosome"/>
</dbReference>
<gene>
    <name evidence="1" type="ordered locus">Oter_2801</name>
</gene>
<dbReference type="OrthoDB" id="196441at2"/>
<reference evidence="1 2" key="1">
    <citation type="journal article" date="2011" name="J. Bacteriol.">
        <title>Genome sequence of the verrucomicrobium Opitutus terrae PB90-1, an abundant inhabitant of rice paddy soil ecosystems.</title>
        <authorList>
            <person name="van Passel M.W."/>
            <person name="Kant R."/>
            <person name="Palva A."/>
            <person name="Copeland A."/>
            <person name="Lucas S."/>
            <person name="Lapidus A."/>
            <person name="Glavina del Rio T."/>
            <person name="Pitluck S."/>
            <person name="Goltsman E."/>
            <person name="Clum A."/>
            <person name="Sun H."/>
            <person name="Schmutz J."/>
            <person name="Larimer F.W."/>
            <person name="Land M.L."/>
            <person name="Hauser L."/>
            <person name="Kyrpides N."/>
            <person name="Mikhailova N."/>
            <person name="Richardson P.P."/>
            <person name="Janssen P.H."/>
            <person name="de Vos W.M."/>
            <person name="Smidt H."/>
        </authorList>
    </citation>
    <scope>NUCLEOTIDE SEQUENCE [LARGE SCALE GENOMIC DNA]</scope>
    <source>
        <strain evidence="2">DSM 11246 / JCM 15787 / PB90-1</strain>
    </source>
</reference>
<sequence>MPSRDYILRLIEQVGLLLRRVIEQRERNSPQEALQSVMAACERLFGMEAVQLFQFTPDQHFLMLTEAGSPEEARDKVLMYAALTAEAGRCYQQLNQPKLAQQAFLSALRLALKAHLQLPADDWPTYAPSITELLNALGDLILDDDTAALLAAAGAPAKAKP</sequence>
<dbReference type="HOGENOM" id="CLU_1642024_0_0_0"/>